<keyword evidence="3" id="KW-0145">Chemotaxis</keyword>
<dbReference type="InterPro" id="IPR004089">
    <property type="entry name" value="MCPsignal_dom"/>
</dbReference>
<dbReference type="GO" id="GO:0005886">
    <property type="term" value="C:plasma membrane"/>
    <property type="evidence" value="ECO:0007669"/>
    <property type="project" value="UniProtKB-SubCell"/>
</dbReference>
<dbReference type="PROSITE" id="PS50885">
    <property type="entry name" value="HAMP"/>
    <property type="match status" value="1"/>
</dbReference>
<evidence type="ECO:0000256" key="5">
    <source>
        <dbReference type="ARBA" id="ARBA00022989"/>
    </source>
</evidence>
<dbReference type="PRINTS" id="PR00260">
    <property type="entry name" value="CHEMTRNSDUCR"/>
</dbReference>
<comment type="similarity">
    <text evidence="8">Belongs to the methyl-accepting chemotaxis (MCP) protein family.</text>
</comment>
<dbReference type="STRING" id="272562.CA_C2617"/>
<comment type="subcellular location">
    <subcellularLocation>
        <location evidence="1">Cell membrane</location>
        <topology evidence="1">Multi-pass membrane protein</topology>
    </subcellularLocation>
</comment>
<gene>
    <name evidence="14" type="ordered locus">CA_C2617</name>
</gene>
<dbReference type="CDD" id="cd12912">
    <property type="entry name" value="PDC2_MCP_like"/>
    <property type="match status" value="1"/>
</dbReference>
<keyword evidence="6 11" id="KW-0472">Membrane</keyword>
<proteinExistence type="inferred from homology"/>
<dbReference type="SMART" id="SM00283">
    <property type="entry name" value="MA"/>
    <property type="match status" value="1"/>
</dbReference>
<evidence type="ECO:0000256" key="10">
    <source>
        <dbReference type="SAM" id="MobiDB-lite"/>
    </source>
</evidence>
<dbReference type="EMBL" id="AE001437">
    <property type="protein sequence ID" value="AAK80564.1"/>
    <property type="molecule type" value="Genomic_DNA"/>
</dbReference>
<name>Q97FV9_CLOAB</name>
<evidence type="ECO:0000259" key="13">
    <source>
        <dbReference type="PROSITE" id="PS50885"/>
    </source>
</evidence>
<evidence type="ECO:0000256" key="11">
    <source>
        <dbReference type="SAM" id="Phobius"/>
    </source>
</evidence>
<evidence type="ECO:0000256" key="7">
    <source>
        <dbReference type="ARBA" id="ARBA00023224"/>
    </source>
</evidence>
<evidence type="ECO:0000256" key="4">
    <source>
        <dbReference type="ARBA" id="ARBA00022692"/>
    </source>
</evidence>
<evidence type="ECO:0000256" key="1">
    <source>
        <dbReference type="ARBA" id="ARBA00004651"/>
    </source>
</evidence>
<dbReference type="InterPro" id="IPR004090">
    <property type="entry name" value="Chemotax_Me-accpt_rcpt"/>
</dbReference>
<accession>Q97FV9</accession>
<feature type="transmembrane region" description="Helical" evidence="11">
    <location>
        <begin position="283"/>
        <end position="303"/>
    </location>
</feature>
<dbReference type="Gene3D" id="1.10.287.950">
    <property type="entry name" value="Methyl-accepting chemotaxis protein"/>
    <property type="match status" value="1"/>
</dbReference>
<organism evidence="14 15">
    <name type="scientific">Clostridium acetobutylicum (strain ATCC 824 / DSM 792 / JCM 1419 / IAM 19013 / LMG 5710 / NBRC 13948 / NRRL B-527 / VKM B-1787 / 2291 / W)</name>
    <dbReference type="NCBI Taxonomy" id="272562"/>
    <lineage>
        <taxon>Bacteria</taxon>
        <taxon>Bacillati</taxon>
        <taxon>Bacillota</taxon>
        <taxon>Clostridia</taxon>
        <taxon>Eubacteriales</taxon>
        <taxon>Clostridiaceae</taxon>
        <taxon>Clostridium</taxon>
    </lineage>
</organism>
<feature type="compositionally biased region" description="Polar residues" evidence="10">
    <location>
        <begin position="632"/>
        <end position="649"/>
    </location>
</feature>
<dbReference type="SUPFAM" id="SSF103190">
    <property type="entry name" value="Sensory domain-like"/>
    <property type="match status" value="1"/>
</dbReference>
<dbReference type="PANTHER" id="PTHR32089">
    <property type="entry name" value="METHYL-ACCEPTING CHEMOTAXIS PROTEIN MCPB"/>
    <property type="match status" value="1"/>
</dbReference>
<dbReference type="Pfam" id="PF00015">
    <property type="entry name" value="MCPsignal"/>
    <property type="match status" value="1"/>
</dbReference>
<feature type="domain" description="Methyl-accepting transducer" evidence="12">
    <location>
        <begin position="378"/>
        <end position="628"/>
    </location>
</feature>
<dbReference type="SUPFAM" id="SSF58104">
    <property type="entry name" value="Methyl-accepting chemotaxis protein (MCP) signaling domain"/>
    <property type="match status" value="1"/>
</dbReference>
<keyword evidence="15" id="KW-1185">Reference proteome</keyword>
<dbReference type="GO" id="GO:0006935">
    <property type="term" value="P:chemotaxis"/>
    <property type="evidence" value="ECO:0007669"/>
    <property type="project" value="UniProtKB-KW"/>
</dbReference>
<dbReference type="GO" id="GO:0007165">
    <property type="term" value="P:signal transduction"/>
    <property type="evidence" value="ECO:0007669"/>
    <property type="project" value="UniProtKB-KW"/>
</dbReference>
<evidence type="ECO:0000259" key="12">
    <source>
        <dbReference type="PROSITE" id="PS50111"/>
    </source>
</evidence>
<feature type="transmembrane region" description="Helical" evidence="11">
    <location>
        <begin position="9"/>
        <end position="30"/>
    </location>
</feature>
<dbReference type="SMART" id="SM00304">
    <property type="entry name" value="HAMP"/>
    <property type="match status" value="2"/>
</dbReference>
<dbReference type="KEGG" id="cac:CA_C2617"/>
<dbReference type="PIR" id="A97222">
    <property type="entry name" value="A97222"/>
</dbReference>
<dbReference type="Gene3D" id="6.10.340.10">
    <property type="match status" value="1"/>
</dbReference>
<dbReference type="PATRIC" id="fig|272562.8.peg.2806"/>
<evidence type="ECO:0000256" key="3">
    <source>
        <dbReference type="ARBA" id="ARBA00022500"/>
    </source>
</evidence>
<keyword evidence="4 11" id="KW-0812">Transmembrane</keyword>
<dbReference type="AlphaFoldDB" id="Q97FV9"/>
<dbReference type="Gene3D" id="3.30.450.20">
    <property type="entry name" value="PAS domain"/>
    <property type="match status" value="1"/>
</dbReference>
<dbReference type="InterPro" id="IPR029151">
    <property type="entry name" value="Sensor-like_sf"/>
</dbReference>
<dbReference type="PANTHER" id="PTHR32089:SF112">
    <property type="entry name" value="LYSOZYME-LIKE PROTEIN-RELATED"/>
    <property type="match status" value="1"/>
</dbReference>
<reference evidence="14 15" key="1">
    <citation type="journal article" date="2001" name="J. Bacteriol.">
        <title>Genome sequence and comparative analysis of the solvent-producing bacterium Clostridium acetobutylicum.</title>
        <authorList>
            <person name="Nolling J."/>
            <person name="Breton G."/>
            <person name="Omelchenko M.V."/>
            <person name="Makarova K.S."/>
            <person name="Zeng Q."/>
            <person name="Gibson R."/>
            <person name="Lee H.M."/>
            <person name="Dubois J."/>
            <person name="Qiu D."/>
            <person name="Hitti J."/>
            <person name="Wolf Y.I."/>
            <person name="Tatusov R.L."/>
            <person name="Sabathe F."/>
            <person name="Doucette-Stamm L."/>
            <person name="Soucaille P."/>
            <person name="Daly M.J."/>
            <person name="Bennett G.N."/>
            <person name="Koonin E.V."/>
            <person name="Smith D.R."/>
        </authorList>
    </citation>
    <scope>NUCLEOTIDE SEQUENCE [LARGE SCALE GENOMIC DNA]</scope>
    <source>
        <strain evidence="15">ATCC 824 / DSM 792 / JCM 1419 / LMG 5710 / VKM B-1787</strain>
    </source>
</reference>
<evidence type="ECO:0000256" key="9">
    <source>
        <dbReference type="PROSITE-ProRule" id="PRU00284"/>
    </source>
</evidence>
<sequence>MKSIKGKILLMIETLIIVVIVGMGILAGMLSSNALRNNNESIMPQIAKSAASYISAKVDDKKNMVEQITFNSVINNSDKSLDEKLAVLNDENKRYKFIKIGIADLNGNVKYNNLTSTNIANREYFKKALSGEIAVSNPIIGKIEKNLEVCFAAPIRQNGNITGILVAINDGNIISSIADEVKFGSTGRVFAIDNTGVKIANYNKTLVAKQDNDFVNVKKNPSLEELVSIERNMAQGKTGSGYYTYGGNKKFAAFAPIKNTTWSLAVIVEQSEMDNQLSKLQKYTAGLAVLFLALAFLIVYLVANNLAKRIKVATDYIVPISNGDFTVEVSKEHIGMKDEIGVMVQAIDNMQKSIKGMLRAVVENSNKISEDSESLSSIAEEMNSSAEAVTLAVGEVTKGATSQAEEMSDITETINEFVSSLDEITAEVNDVDVNSKNIIDLAKDSWIKMNKLATSIKEVTNTFKDFEVKIVQSSEHIKNINEITDFINSIAEQTNLLALNAAIEAARAGEAGKGFSVVSDEIRKLAEQAGQSAEKISGLVGEVYNENKSMVTTTSKVGNDLENQISVVDNALESFTGIVTSINEVIPKINQINRAVVDLNNNKDIISNKVEATAAISEETSAASEEISASSQEMNTSSSTVAKSAANLNDRTREMMNEVKKFKL</sequence>
<evidence type="ECO:0000313" key="14">
    <source>
        <dbReference type="EMBL" id="AAK80564.1"/>
    </source>
</evidence>
<evidence type="ECO:0000256" key="6">
    <source>
        <dbReference type="ARBA" id="ARBA00023136"/>
    </source>
</evidence>
<dbReference type="CDD" id="cd12914">
    <property type="entry name" value="PDC1_DGC_like"/>
    <property type="match status" value="1"/>
</dbReference>
<feature type="domain" description="HAMP" evidence="13">
    <location>
        <begin position="304"/>
        <end position="359"/>
    </location>
</feature>
<dbReference type="GO" id="GO:0004888">
    <property type="term" value="F:transmembrane signaling receptor activity"/>
    <property type="evidence" value="ECO:0007669"/>
    <property type="project" value="InterPro"/>
</dbReference>
<dbReference type="Pfam" id="PF02743">
    <property type="entry name" value="dCache_1"/>
    <property type="match status" value="1"/>
</dbReference>
<protein>
    <submittedName>
        <fullName evidence="14">Membrane associated methyl-chemotaxis protein, HAMP domain containing</fullName>
    </submittedName>
</protein>
<dbReference type="PROSITE" id="PS50111">
    <property type="entry name" value="CHEMOTAXIS_TRANSDUC_2"/>
    <property type="match status" value="1"/>
</dbReference>
<keyword evidence="7 9" id="KW-0807">Transducer</keyword>
<keyword evidence="5 11" id="KW-1133">Transmembrane helix</keyword>
<dbReference type="RefSeq" id="WP_010965905.1">
    <property type="nucleotide sequence ID" value="NC_003030.1"/>
</dbReference>
<evidence type="ECO:0000256" key="2">
    <source>
        <dbReference type="ARBA" id="ARBA00022475"/>
    </source>
</evidence>
<dbReference type="Proteomes" id="UP000000814">
    <property type="component" value="Chromosome"/>
</dbReference>
<feature type="region of interest" description="Disordered" evidence="10">
    <location>
        <begin position="623"/>
        <end position="650"/>
    </location>
</feature>
<evidence type="ECO:0000256" key="8">
    <source>
        <dbReference type="ARBA" id="ARBA00029447"/>
    </source>
</evidence>
<dbReference type="GeneID" id="44999085"/>
<dbReference type="InterPro" id="IPR003660">
    <property type="entry name" value="HAMP_dom"/>
</dbReference>
<evidence type="ECO:0000313" key="15">
    <source>
        <dbReference type="Proteomes" id="UP000000814"/>
    </source>
</evidence>
<dbReference type="HOGENOM" id="CLU_000445_107_19_9"/>
<keyword evidence="2" id="KW-1003">Cell membrane</keyword>
<dbReference type="OrthoDB" id="597657at2"/>
<dbReference type="InterPro" id="IPR033479">
    <property type="entry name" value="dCache_1"/>
</dbReference>
<dbReference type="eggNOG" id="COG0840">
    <property type="taxonomic scope" value="Bacteria"/>
</dbReference>